<keyword evidence="2" id="KW-0732">Signal</keyword>
<dbReference type="STRING" id="415015.SAMN05660462_00657"/>
<accession>A0A1H3LZH0</accession>
<organism evidence="4 5">
    <name type="scientific">Proteiniborus ethanoligenes</name>
    <dbReference type="NCBI Taxonomy" id="415015"/>
    <lineage>
        <taxon>Bacteria</taxon>
        <taxon>Bacillati</taxon>
        <taxon>Bacillota</taxon>
        <taxon>Clostridia</taxon>
        <taxon>Eubacteriales</taxon>
        <taxon>Proteiniborus</taxon>
    </lineage>
</organism>
<gene>
    <name evidence="4" type="ORF">SAMN05660462_00657</name>
</gene>
<dbReference type="Proteomes" id="UP000198625">
    <property type="component" value="Unassembled WGS sequence"/>
</dbReference>
<dbReference type="PANTHER" id="PTHR43308:SF5">
    <property type="entry name" value="S-LAYER PROTEIN _ PEPTIDOGLYCAN ENDO-BETA-N-ACETYLGLUCOSAMINIDASE"/>
    <property type="match status" value="1"/>
</dbReference>
<dbReference type="InterPro" id="IPR001119">
    <property type="entry name" value="SLH_dom"/>
</dbReference>
<feature type="domain" description="SLH" evidence="3">
    <location>
        <begin position="28"/>
        <end position="91"/>
    </location>
</feature>
<proteinExistence type="predicted"/>
<dbReference type="Pfam" id="PF00395">
    <property type="entry name" value="SLH"/>
    <property type="match status" value="2"/>
</dbReference>
<dbReference type="AlphaFoldDB" id="A0A1H3LZH0"/>
<protein>
    <submittedName>
        <fullName evidence="4">S-layer homology domain-containing protein</fullName>
    </submittedName>
</protein>
<reference evidence="4 5" key="1">
    <citation type="submission" date="2016-10" db="EMBL/GenBank/DDBJ databases">
        <authorList>
            <person name="de Groot N.N."/>
        </authorList>
    </citation>
    <scope>NUCLEOTIDE SEQUENCE [LARGE SCALE GENOMIC DNA]</scope>
    <source>
        <strain evidence="4 5">DSM 21650</strain>
    </source>
</reference>
<sequence>MFSMSKRHLKRFSLILALVFVFSGTVAYAATFKDVSSTHWAKEYIDKVSKAGLILGDNEGNFRPKANVTKLEAAIMLARMMGMDATKTAKAKQEYQAFLTQNNIPTWAQDGVAVALAAKVVTQDEVKGFYVNGQPAVAQKVDITRYLTKAMGLEEEAKKTTIVRLSFKDAESIGSEDTRYVDMMIKKGIIDPNGDEQGKFNPSSLVTRDVMAKMLSVGYDYMVANLLLNRPFPGDTVAVKTQTITGTISSILRTNSEVYITIEDRIGQRSTYIVNSNSDVKLDNNKILYTELIEGLKFEAKVTEDYKVVSLYAEGINEEYKGIVKSVIQTSPQMLTIEYTTNESTKTTARKSFSIDSNVDITLDGKSAFLREIKEGDNAEIKVINSKITRIKAESRYLKLTGTIKDIKLASSDYYLVIEDKDEKTFEYPMDKYVSVYRNKSKAKVIDLRKGDNVTIDIEYGVITDIEAKIVKKEGEGSVVSILHAKKPEITIINNKGEKETYFIGLGATIRLDKERAELYDIREGYFIEYTAEGDEITSLYALTRQRNNIYIGNIKAITTRHSMITVMLYDVYNNTSEEKTIFYTSDTTFMNLYGSTVRESSLDVGDEIIIIANYNDTFIEAISIIVPYKK</sequence>
<dbReference type="OrthoDB" id="2065578at2"/>
<evidence type="ECO:0000256" key="2">
    <source>
        <dbReference type="SAM" id="SignalP"/>
    </source>
</evidence>
<evidence type="ECO:0000256" key="1">
    <source>
        <dbReference type="ARBA" id="ARBA00022737"/>
    </source>
</evidence>
<evidence type="ECO:0000313" key="5">
    <source>
        <dbReference type="Proteomes" id="UP000198625"/>
    </source>
</evidence>
<feature type="domain" description="SLH" evidence="3">
    <location>
        <begin position="164"/>
        <end position="229"/>
    </location>
</feature>
<evidence type="ECO:0000259" key="3">
    <source>
        <dbReference type="PROSITE" id="PS51272"/>
    </source>
</evidence>
<evidence type="ECO:0000313" key="4">
    <source>
        <dbReference type="EMBL" id="SDY69408.1"/>
    </source>
</evidence>
<dbReference type="InterPro" id="IPR051465">
    <property type="entry name" value="Cell_Envelope_Struct_Comp"/>
</dbReference>
<name>A0A1H3LZH0_9FIRM</name>
<feature type="signal peptide" evidence="2">
    <location>
        <begin position="1"/>
        <end position="29"/>
    </location>
</feature>
<dbReference type="PROSITE" id="PS51272">
    <property type="entry name" value="SLH"/>
    <property type="match status" value="2"/>
</dbReference>
<keyword evidence="5" id="KW-1185">Reference proteome</keyword>
<feature type="chain" id="PRO_5011759541" evidence="2">
    <location>
        <begin position="30"/>
        <end position="631"/>
    </location>
</feature>
<dbReference type="PANTHER" id="PTHR43308">
    <property type="entry name" value="OUTER MEMBRANE PROTEIN ALPHA-RELATED"/>
    <property type="match status" value="1"/>
</dbReference>
<dbReference type="EMBL" id="FNQE01000005">
    <property type="protein sequence ID" value="SDY69408.1"/>
    <property type="molecule type" value="Genomic_DNA"/>
</dbReference>
<keyword evidence="1" id="KW-0677">Repeat</keyword>